<dbReference type="InterPro" id="IPR041492">
    <property type="entry name" value="HAD_2"/>
</dbReference>
<keyword evidence="2" id="KW-1185">Reference proteome</keyword>
<reference evidence="1 2" key="1">
    <citation type="submission" date="2017-07" db="EMBL/GenBank/DDBJ databases">
        <title>Genome Sequence of Sulfitobacter pseudonitzschiae Strain SMR1 Isolated from a culture of the Diatom Skeletonema marinoi.</title>
        <authorList>
            <person name="Topel M."/>
            <person name="Pinder M.I.M."/>
            <person name="Johansson O.N."/>
            <person name="Kourtchenko O."/>
            <person name="Godhe A."/>
            <person name="Clarke A.K."/>
        </authorList>
    </citation>
    <scope>NUCLEOTIDE SEQUENCE [LARGE SCALE GENOMIC DNA]</scope>
    <source>
        <strain evidence="1 2">SMR1</strain>
    </source>
</reference>
<proteinExistence type="predicted"/>
<dbReference type="PANTHER" id="PTHR42896:SF2">
    <property type="entry name" value="CBBY-LIKE PROTEIN"/>
    <property type="match status" value="1"/>
</dbReference>
<dbReference type="Gene3D" id="3.40.50.1000">
    <property type="entry name" value="HAD superfamily/HAD-like"/>
    <property type="match status" value="1"/>
</dbReference>
<dbReference type="InterPro" id="IPR023198">
    <property type="entry name" value="PGP-like_dom2"/>
</dbReference>
<dbReference type="InterPro" id="IPR023214">
    <property type="entry name" value="HAD_sf"/>
</dbReference>
<evidence type="ECO:0000313" key="2">
    <source>
        <dbReference type="Proteomes" id="UP000199754"/>
    </source>
</evidence>
<dbReference type="InterPro" id="IPR044999">
    <property type="entry name" value="CbbY-like"/>
</dbReference>
<dbReference type="STRING" id="1402135.SAMN05444149_103507"/>
<accession>A0A221K2C4</accession>
<protein>
    <submittedName>
        <fullName evidence="1">2-deoxyglucose-6-phosphatase</fullName>
    </submittedName>
</protein>
<dbReference type="Gene3D" id="1.10.150.240">
    <property type="entry name" value="Putative phosphatase, domain 2"/>
    <property type="match status" value="1"/>
</dbReference>
<dbReference type="GO" id="GO:0016787">
    <property type="term" value="F:hydrolase activity"/>
    <property type="evidence" value="ECO:0007669"/>
    <property type="project" value="InterPro"/>
</dbReference>
<dbReference type="NCBIfam" id="TIGR01509">
    <property type="entry name" value="HAD-SF-IA-v3"/>
    <property type="match status" value="1"/>
</dbReference>
<evidence type="ECO:0000313" key="1">
    <source>
        <dbReference type="EMBL" id="ASM73162.1"/>
    </source>
</evidence>
<dbReference type="SUPFAM" id="SSF56784">
    <property type="entry name" value="HAD-like"/>
    <property type="match status" value="1"/>
</dbReference>
<organism evidence="1 2">
    <name type="scientific">Pseudosulfitobacter pseudonitzschiae</name>
    <dbReference type="NCBI Taxonomy" id="1402135"/>
    <lineage>
        <taxon>Bacteria</taxon>
        <taxon>Pseudomonadati</taxon>
        <taxon>Pseudomonadota</taxon>
        <taxon>Alphaproteobacteria</taxon>
        <taxon>Rhodobacterales</taxon>
        <taxon>Roseobacteraceae</taxon>
        <taxon>Pseudosulfitobacter</taxon>
    </lineage>
</organism>
<name>A0A221K2C4_9RHOB</name>
<dbReference type="AlphaFoldDB" id="A0A221K2C4"/>
<dbReference type="EMBL" id="CP022415">
    <property type="protein sequence ID" value="ASM73162.1"/>
    <property type="molecule type" value="Genomic_DNA"/>
</dbReference>
<dbReference type="PANTHER" id="PTHR42896">
    <property type="entry name" value="XYLULOSE-1,5-BISPHOSPHATE (XUBP) PHOSPHATASE"/>
    <property type="match status" value="1"/>
</dbReference>
<dbReference type="InterPro" id="IPR006439">
    <property type="entry name" value="HAD-SF_hydro_IA"/>
</dbReference>
<dbReference type="KEGG" id="spse:SULPSESMR1_02365"/>
<dbReference type="Proteomes" id="UP000199754">
    <property type="component" value="Chromosome"/>
</dbReference>
<sequence>MVSSGESVLRYSALLLGSIGVLVDTFDLQRRAFNAAFAANDLDWAWSTEEYAELSRVIGGHARIQHYADSMDHEVDASAIYDSKIDAFGTALEGGVSLRPGISDLIAEARRCDVKIACVSAEDKRQVALILRALGRDLDPSVFDYIGDGSKAARPKPEPAIYRDALRALNVDAGAALAIEDTPEGAASAVDAGIDTFAYPGPGMEDRTFEGVIGVGTPSLDLLHSAEPTA</sequence>
<dbReference type="InterPro" id="IPR036412">
    <property type="entry name" value="HAD-like_sf"/>
</dbReference>
<dbReference type="Pfam" id="PF13419">
    <property type="entry name" value="HAD_2"/>
    <property type="match status" value="1"/>
</dbReference>
<gene>
    <name evidence="1" type="ORF">SULPSESMR1_02365</name>
</gene>